<dbReference type="EMBL" id="GBEZ01013976">
    <property type="protein sequence ID" value="JAC72060.1"/>
    <property type="molecule type" value="Transcribed_RNA"/>
</dbReference>
<protein>
    <submittedName>
        <fullName evidence="2">Uncharacterized protein</fullName>
    </submittedName>
</protein>
<evidence type="ECO:0000313" key="2">
    <source>
        <dbReference type="EMBL" id="JAC80316.1"/>
    </source>
</evidence>
<name>A0A061SC28_9CHLO</name>
<gene>
    <name evidence="2" type="ORF">TSPGSL018_10542</name>
    <name evidence="1" type="ORF">TSPGSL018_575</name>
</gene>
<reference evidence="2" key="1">
    <citation type="submission" date="2014-05" db="EMBL/GenBank/DDBJ databases">
        <title>The transcriptome of the halophilic microalga Tetraselmis sp. GSL018 isolated from the Great Salt Lake, Utah.</title>
        <authorList>
            <person name="Jinkerson R.E."/>
            <person name="D'Adamo S."/>
            <person name="Posewitz M.C."/>
        </authorList>
    </citation>
    <scope>NUCLEOTIDE SEQUENCE</scope>
    <source>
        <strain evidence="2">GSL018</strain>
    </source>
</reference>
<dbReference type="AlphaFoldDB" id="A0A061SC28"/>
<sequence>MEDRYQPAPSSPRVCWDPYFSTHFRKLRERSISCAPSIKKTFDKHEFMNSKSVGFCKAGTGPTKQLFGRVTQELRAAHAQRLYNRKKLSVEPTTGERVGVACMLDTAVHEPQQPAGGNNLSFAFVFQCSKTFKGTNIV</sequence>
<accession>A0A061SC28</accession>
<dbReference type="EMBL" id="GBEZ01004942">
    <property type="protein sequence ID" value="JAC80316.1"/>
    <property type="molecule type" value="Transcribed_RNA"/>
</dbReference>
<organism evidence="2">
    <name type="scientific">Tetraselmis sp. GSL018</name>
    <dbReference type="NCBI Taxonomy" id="582737"/>
    <lineage>
        <taxon>Eukaryota</taxon>
        <taxon>Viridiplantae</taxon>
        <taxon>Chlorophyta</taxon>
        <taxon>core chlorophytes</taxon>
        <taxon>Chlorodendrophyceae</taxon>
        <taxon>Chlorodendrales</taxon>
        <taxon>Chlorodendraceae</taxon>
        <taxon>Tetraselmis</taxon>
    </lineage>
</organism>
<proteinExistence type="predicted"/>
<evidence type="ECO:0000313" key="1">
    <source>
        <dbReference type="EMBL" id="JAC72060.1"/>
    </source>
</evidence>